<dbReference type="CDD" id="cd00383">
    <property type="entry name" value="trans_reg_C"/>
    <property type="match status" value="1"/>
</dbReference>
<evidence type="ECO:0000313" key="10">
    <source>
        <dbReference type="EMBL" id="BDG59075.1"/>
    </source>
</evidence>
<dbReference type="InterPro" id="IPR016032">
    <property type="entry name" value="Sig_transdc_resp-reg_C-effctor"/>
</dbReference>
<dbReference type="Gene3D" id="1.10.10.10">
    <property type="entry name" value="Winged helix-like DNA-binding domain superfamily/Winged helix DNA-binding domain"/>
    <property type="match status" value="1"/>
</dbReference>
<dbReference type="KEGG" id="cmic:caldi_01650"/>
<dbReference type="RefSeq" id="WP_319951783.1">
    <property type="nucleotide sequence ID" value="NZ_AP025628.1"/>
</dbReference>
<evidence type="ECO:0000256" key="2">
    <source>
        <dbReference type="ARBA" id="ARBA00022553"/>
    </source>
</evidence>
<name>A0AA35G6U6_9FIRM</name>
<reference evidence="10" key="1">
    <citation type="submission" date="2022-03" db="EMBL/GenBank/DDBJ databases">
        <title>Complete genome sequence of Caldinitratiruptor microaerophilus.</title>
        <authorList>
            <person name="Mukaiyama R."/>
            <person name="Nishiyama T."/>
            <person name="Ueda K."/>
        </authorList>
    </citation>
    <scope>NUCLEOTIDE SEQUENCE</scope>
    <source>
        <strain evidence="10">JCM 16183</strain>
    </source>
</reference>
<evidence type="ECO:0000256" key="7">
    <source>
        <dbReference type="ARBA" id="ARBA00024867"/>
    </source>
</evidence>
<dbReference type="InterPro" id="IPR036388">
    <property type="entry name" value="WH-like_DNA-bd_sf"/>
</dbReference>
<evidence type="ECO:0000259" key="9">
    <source>
        <dbReference type="SMART" id="SM00862"/>
    </source>
</evidence>
<feature type="domain" description="Response regulatory" evidence="8">
    <location>
        <begin position="1"/>
        <end position="106"/>
    </location>
</feature>
<keyword evidence="6" id="KW-0804">Transcription</keyword>
<dbReference type="Gene3D" id="3.40.50.2300">
    <property type="match status" value="1"/>
</dbReference>
<organism evidence="10 11">
    <name type="scientific">Caldinitratiruptor microaerophilus</name>
    <dbReference type="NCBI Taxonomy" id="671077"/>
    <lineage>
        <taxon>Bacteria</taxon>
        <taxon>Bacillati</taxon>
        <taxon>Bacillota</taxon>
        <taxon>Clostridia</taxon>
        <taxon>Eubacteriales</taxon>
        <taxon>Symbiobacteriaceae</taxon>
        <taxon>Caldinitratiruptor</taxon>
    </lineage>
</organism>
<dbReference type="SMART" id="SM00448">
    <property type="entry name" value="REC"/>
    <property type="match status" value="1"/>
</dbReference>
<evidence type="ECO:0000256" key="1">
    <source>
        <dbReference type="ARBA" id="ARBA00018672"/>
    </source>
</evidence>
<evidence type="ECO:0000313" key="11">
    <source>
        <dbReference type="Proteomes" id="UP001163687"/>
    </source>
</evidence>
<dbReference type="GO" id="GO:0000976">
    <property type="term" value="F:transcription cis-regulatory region binding"/>
    <property type="evidence" value="ECO:0007669"/>
    <property type="project" value="TreeGrafter"/>
</dbReference>
<dbReference type="AlphaFoldDB" id="A0AA35G6U6"/>
<dbReference type="InterPro" id="IPR011006">
    <property type="entry name" value="CheY-like_superfamily"/>
</dbReference>
<dbReference type="SUPFAM" id="SSF52172">
    <property type="entry name" value="CheY-like"/>
    <property type="match status" value="1"/>
</dbReference>
<dbReference type="GO" id="GO:0006355">
    <property type="term" value="P:regulation of DNA-templated transcription"/>
    <property type="evidence" value="ECO:0007669"/>
    <property type="project" value="InterPro"/>
</dbReference>
<accession>A0AA35G6U6</accession>
<keyword evidence="2" id="KW-0597">Phosphoprotein</keyword>
<keyword evidence="3" id="KW-0902">Two-component regulatory system</keyword>
<dbReference type="PANTHER" id="PTHR48111:SF1">
    <property type="entry name" value="TWO-COMPONENT RESPONSE REGULATOR ORR33"/>
    <property type="match status" value="1"/>
</dbReference>
<evidence type="ECO:0000256" key="5">
    <source>
        <dbReference type="ARBA" id="ARBA00023125"/>
    </source>
</evidence>
<dbReference type="InterPro" id="IPR001867">
    <property type="entry name" value="OmpR/PhoB-type_DNA-bd"/>
</dbReference>
<dbReference type="GO" id="GO:0005829">
    <property type="term" value="C:cytosol"/>
    <property type="evidence" value="ECO:0007669"/>
    <property type="project" value="TreeGrafter"/>
</dbReference>
<evidence type="ECO:0000256" key="4">
    <source>
        <dbReference type="ARBA" id="ARBA00023015"/>
    </source>
</evidence>
<dbReference type="Gene3D" id="6.10.250.690">
    <property type="match status" value="1"/>
</dbReference>
<dbReference type="FunFam" id="3.40.50.2300:FF:000001">
    <property type="entry name" value="DNA-binding response regulator PhoB"/>
    <property type="match status" value="1"/>
</dbReference>
<dbReference type="GO" id="GO:0032993">
    <property type="term" value="C:protein-DNA complex"/>
    <property type="evidence" value="ECO:0007669"/>
    <property type="project" value="TreeGrafter"/>
</dbReference>
<dbReference type="FunFam" id="1.10.10.10:FF:000018">
    <property type="entry name" value="DNA-binding response regulator ResD"/>
    <property type="match status" value="1"/>
</dbReference>
<keyword evidence="5 10" id="KW-0238">DNA-binding</keyword>
<dbReference type="SMART" id="SM00862">
    <property type="entry name" value="Trans_reg_C"/>
    <property type="match status" value="1"/>
</dbReference>
<dbReference type="Proteomes" id="UP001163687">
    <property type="component" value="Chromosome"/>
</dbReference>
<comment type="function">
    <text evidence="7">May play the central regulatory role in sporulation. It may be an element of the effector pathway responsible for the activation of sporulation genes in response to nutritional stress. Spo0A may act in concert with spo0H (a sigma factor) to control the expression of some genes that are critical to the sporulation process.</text>
</comment>
<evidence type="ECO:0000256" key="3">
    <source>
        <dbReference type="ARBA" id="ARBA00023012"/>
    </source>
</evidence>
<dbReference type="SUPFAM" id="SSF46894">
    <property type="entry name" value="C-terminal effector domain of the bipartite response regulators"/>
    <property type="match status" value="1"/>
</dbReference>
<evidence type="ECO:0000256" key="6">
    <source>
        <dbReference type="ARBA" id="ARBA00023163"/>
    </source>
</evidence>
<sequence>MEDEPAIATLIEYNLRRAGFQTRVAGGGKEALAAAVADPPDLVLLDIMLPDADGRDVCRELRRRGDVPVIFLTARDAEVDRIVGLELGADDYVTKPFSPGELVARVRAVLRRAGRPAQGNPAGAGAAAAPAGGLTAGEPEALRVGELYLDRARHEARRGDRPLHLTPTEFSLLECFMTHPGIVLSREQLLDRVWGVDYFGDPRLVDVHIRHLREKIEDDPADPRWIVTVRGAGYKLREG</sequence>
<dbReference type="Pfam" id="PF00072">
    <property type="entry name" value="Response_reg"/>
    <property type="match status" value="1"/>
</dbReference>
<gene>
    <name evidence="10" type="ORF">caldi_01650</name>
</gene>
<dbReference type="Pfam" id="PF00486">
    <property type="entry name" value="Trans_reg_C"/>
    <property type="match status" value="1"/>
</dbReference>
<keyword evidence="11" id="KW-1185">Reference proteome</keyword>
<proteinExistence type="predicted"/>
<dbReference type="EMBL" id="AP025628">
    <property type="protein sequence ID" value="BDG59075.1"/>
    <property type="molecule type" value="Genomic_DNA"/>
</dbReference>
<dbReference type="PANTHER" id="PTHR48111">
    <property type="entry name" value="REGULATOR OF RPOS"/>
    <property type="match status" value="1"/>
</dbReference>
<dbReference type="InterPro" id="IPR001789">
    <property type="entry name" value="Sig_transdc_resp-reg_receiver"/>
</dbReference>
<protein>
    <recommendedName>
        <fullName evidence="1">Stage 0 sporulation protein A homolog</fullName>
    </recommendedName>
</protein>
<keyword evidence="4" id="KW-0805">Transcription regulation</keyword>
<feature type="domain" description="OmpR/PhoB-type" evidence="9">
    <location>
        <begin position="160"/>
        <end position="236"/>
    </location>
</feature>
<evidence type="ECO:0000259" key="8">
    <source>
        <dbReference type="SMART" id="SM00448"/>
    </source>
</evidence>
<dbReference type="InterPro" id="IPR039420">
    <property type="entry name" value="WalR-like"/>
</dbReference>
<dbReference type="GO" id="GO:0000156">
    <property type="term" value="F:phosphorelay response regulator activity"/>
    <property type="evidence" value="ECO:0007669"/>
    <property type="project" value="TreeGrafter"/>
</dbReference>